<dbReference type="CDD" id="cd05782">
    <property type="entry name" value="DNA_polB_like1_exo"/>
    <property type="match status" value="1"/>
</dbReference>
<evidence type="ECO:0000313" key="3">
    <source>
        <dbReference type="Proteomes" id="UP000317935"/>
    </source>
</evidence>
<proteinExistence type="predicted"/>
<dbReference type="OrthoDB" id="13288at2"/>
<dbReference type="Proteomes" id="UP000317935">
    <property type="component" value="Chromosome"/>
</dbReference>
<organism evidence="2 3">
    <name type="scientific">Helicobacter suis</name>
    <dbReference type="NCBI Taxonomy" id="104628"/>
    <lineage>
        <taxon>Bacteria</taxon>
        <taxon>Pseudomonadati</taxon>
        <taxon>Campylobacterota</taxon>
        <taxon>Epsilonproteobacteria</taxon>
        <taxon>Campylobacterales</taxon>
        <taxon>Helicobacteraceae</taxon>
        <taxon>Helicobacter</taxon>
    </lineage>
</organism>
<reference evidence="2 3" key="1">
    <citation type="submission" date="2019-06" db="EMBL/GenBank/DDBJ databases">
        <title>Complete genome sequence of Helicobacter suis SNTW101c.</title>
        <authorList>
            <person name="Rimbara E."/>
            <person name="Suzuki M."/>
            <person name="Matsui H."/>
            <person name="Nakamura M."/>
            <person name="Mori S."/>
            <person name="Shibayama K."/>
        </authorList>
    </citation>
    <scope>NUCLEOTIDE SEQUENCE [LARGE SCALE GENOMIC DNA]</scope>
    <source>
        <strain evidence="2 3">SNTW101c</strain>
    </source>
</reference>
<sequence length="271" mass="31725">MRLCVLDIETVPNLALIEQYYPGLCKNTQNPIEICQNVFAWHEEHYKSTFLPLHLHKIVSIASVIADEHGYFKKVGNFGKGCDDEKTLVADFFSFFNKHKPKIVTFNGRQFDMPLLLLKALAFNLSVPSFYEQEKKDNYKNYRYRYCETFHVDLLDSLGHFSGIRFKLDGICAMCGLPGKYDLSGDQVYEFYYQEPCDLKRIDSYCQSDVLNTYWLYLKYMLSRGDLSKENYLNILLDLKKNLPSEDYTPVFETALEAELQKEIQEKEDHV</sequence>
<protein>
    <submittedName>
        <fullName evidence="2">3'-5' exonuclease</fullName>
    </submittedName>
</protein>
<keyword evidence="2" id="KW-0269">Exonuclease</keyword>
<evidence type="ECO:0000259" key="1">
    <source>
        <dbReference type="Pfam" id="PF10108"/>
    </source>
</evidence>
<keyword evidence="2" id="KW-0540">Nuclease</keyword>
<dbReference type="InterPro" id="IPR036397">
    <property type="entry name" value="RNaseH_sf"/>
</dbReference>
<keyword evidence="2" id="KW-0378">Hydrolase</keyword>
<dbReference type="GO" id="GO:0004527">
    <property type="term" value="F:exonuclease activity"/>
    <property type="evidence" value="ECO:0007669"/>
    <property type="project" value="UniProtKB-KW"/>
</dbReference>
<dbReference type="AlphaFoldDB" id="A0A6J4CZH9"/>
<dbReference type="RefSeq" id="WP_064429834.1">
    <property type="nucleotide sequence ID" value="NZ_AP019774.1"/>
</dbReference>
<gene>
    <name evidence="2" type="ORF">SNTW_15530</name>
</gene>
<dbReference type="SUPFAM" id="SSF53098">
    <property type="entry name" value="Ribonuclease H-like"/>
    <property type="match status" value="1"/>
</dbReference>
<dbReference type="EMBL" id="AP019774">
    <property type="protein sequence ID" value="BCD70908.1"/>
    <property type="molecule type" value="Genomic_DNA"/>
</dbReference>
<name>A0A6J4CZH9_9HELI</name>
<feature type="domain" description="Predicted 3'-5' exonuclease PolB-like" evidence="1">
    <location>
        <begin position="48"/>
        <end position="245"/>
    </location>
</feature>
<dbReference type="Pfam" id="PF10108">
    <property type="entry name" value="DNA_pol_B_exo2"/>
    <property type="match status" value="1"/>
</dbReference>
<dbReference type="InterPro" id="IPR012337">
    <property type="entry name" value="RNaseH-like_sf"/>
</dbReference>
<dbReference type="GO" id="GO:0003676">
    <property type="term" value="F:nucleic acid binding"/>
    <property type="evidence" value="ECO:0007669"/>
    <property type="project" value="InterPro"/>
</dbReference>
<accession>A0A6J4CZH9</accession>
<dbReference type="InterPro" id="IPR019288">
    <property type="entry name" value="3'-5'_exonuclease_PolB-like"/>
</dbReference>
<evidence type="ECO:0000313" key="2">
    <source>
        <dbReference type="EMBL" id="BCD70908.1"/>
    </source>
</evidence>
<dbReference type="Gene3D" id="3.30.420.10">
    <property type="entry name" value="Ribonuclease H-like superfamily/Ribonuclease H"/>
    <property type="match status" value="1"/>
</dbReference>